<feature type="chain" id="PRO_5001754899" evidence="1">
    <location>
        <begin position="27"/>
        <end position="141"/>
    </location>
</feature>
<organism evidence="2 3">
    <name type="scientific">Tepidicaulis marinus</name>
    <dbReference type="NCBI Taxonomy" id="1333998"/>
    <lineage>
        <taxon>Bacteria</taxon>
        <taxon>Pseudomonadati</taxon>
        <taxon>Pseudomonadota</taxon>
        <taxon>Alphaproteobacteria</taxon>
        <taxon>Hyphomicrobiales</taxon>
        <taxon>Parvibaculaceae</taxon>
        <taxon>Tepidicaulis</taxon>
    </lineage>
</organism>
<sequence length="141" mass="15883">MRNERLFALLLAATALMWLAQAPAQARARIETGRDLAAACQLAVEHRLQRPQAPLSGKARYCRQYINGYFGALDALQKGRGTQKVHPHNEKDYVQCAQVPRVGYMEDLEKKISRAADWHPELLDKPAVELVMQAFNVIDPC</sequence>
<evidence type="ECO:0000313" key="3">
    <source>
        <dbReference type="Proteomes" id="UP000028702"/>
    </source>
</evidence>
<dbReference type="AlphaFoldDB" id="A0A081BAN6"/>
<dbReference type="RefSeq" id="WP_045445569.1">
    <property type="nucleotide sequence ID" value="NZ_BBIO01000007.1"/>
</dbReference>
<accession>A0A081BAN6</accession>
<keyword evidence="1" id="KW-0732">Signal</keyword>
<dbReference type="Proteomes" id="UP000028702">
    <property type="component" value="Unassembled WGS sequence"/>
</dbReference>
<keyword evidence="3" id="KW-1185">Reference proteome</keyword>
<comment type="caution">
    <text evidence="2">The sequence shown here is derived from an EMBL/GenBank/DDBJ whole genome shotgun (WGS) entry which is preliminary data.</text>
</comment>
<dbReference type="eggNOG" id="ENOG502ZTNB">
    <property type="taxonomic scope" value="Bacteria"/>
</dbReference>
<dbReference type="EMBL" id="BBIO01000007">
    <property type="protein sequence ID" value="GAK45104.1"/>
    <property type="molecule type" value="Genomic_DNA"/>
</dbReference>
<evidence type="ECO:0000313" key="2">
    <source>
        <dbReference type="EMBL" id="GAK45104.1"/>
    </source>
</evidence>
<protein>
    <submittedName>
        <fullName evidence="2">Conserved protein</fullName>
    </submittedName>
</protein>
<dbReference type="STRING" id="1333998.M2A_1603"/>
<gene>
    <name evidence="2" type="ORF">M2A_1603</name>
</gene>
<proteinExistence type="predicted"/>
<evidence type="ECO:0000256" key="1">
    <source>
        <dbReference type="SAM" id="SignalP"/>
    </source>
</evidence>
<feature type="signal peptide" evidence="1">
    <location>
        <begin position="1"/>
        <end position="26"/>
    </location>
</feature>
<name>A0A081BAN6_9HYPH</name>
<reference evidence="2 3" key="1">
    <citation type="submission" date="2014-07" db="EMBL/GenBank/DDBJ databases">
        <title>Tepidicaulis marinum gen. nov., sp. nov., a novel marine bacterium denitrifying nitrate to nitrous oxide strictly under microaerobic conditions.</title>
        <authorList>
            <person name="Takeuchi M."/>
            <person name="Yamagishi T."/>
            <person name="Kamagata Y."/>
            <person name="Oshima K."/>
            <person name="Hattori M."/>
            <person name="Katayama T."/>
            <person name="Hanada S."/>
            <person name="Tamaki H."/>
            <person name="Marumo K."/>
            <person name="Maeda H."/>
            <person name="Nedachi M."/>
            <person name="Iwasaki W."/>
            <person name="Suwa Y."/>
            <person name="Sakata S."/>
        </authorList>
    </citation>
    <scope>NUCLEOTIDE SEQUENCE [LARGE SCALE GENOMIC DNA]</scope>
    <source>
        <strain evidence="2 3">MA2</strain>
    </source>
</reference>